<keyword evidence="5" id="KW-0547">Nucleotide-binding</keyword>
<protein>
    <recommendedName>
        <fullName evidence="2">histidine kinase</fullName>
        <ecNumber evidence="2">2.7.13.3</ecNumber>
    </recommendedName>
</protein>
<dbReference type="InterPro" id="IPR036890">
    <property type="entry name" value="HATPase_C_sf"/>
</dbReference>
<gene>
    <name evidence="11" type="ORF">J2S11_000760</name>
</gene>
<evidence type="ECO:0000313" key="12">
    <source>
        <dbReference type="Proteomes" id="UP001235840"/>
    </source>
</evidence>
<keyword evidence="4" id="KW-0808">Transferase</keyword>
<dbReference type="InterPro" id="IPR036097">
    <property type="entry name" value="HisK_dim/P_sf"/>
</dbReference>
<dbReference type="EMBL" id="JAUSTY010000003">
    <property type="protein sequence ID" value="MDQ0164860.1"/>
    <property type="molecule type" value="Genomic_DNA"/>
</dbReference>
<dbReference type="GO" id="GO:0016301">
    <property type="term" value="F:kinase activity"/>
    <property type="evidence" value="ECO:0007669"/>
    <property type="project" value="UniProtKB-KW"/>
</dbReference>
<sequence>MTKFSNKYIQQRAVTGVFDSINVIGITKMVRITRNMLMLIALIGLIIWLFSFMYFLAPGFDLVTSYLERGEQLRDNGKIIISATLMVLLYTVSELPIFLVAFGVGQQLQRKRGRWLGIAVTLLIIIGSYAFLIIFHKYTLHLLVPFIVTSVYFILVGLLKMDEAKLHNQAAILFQLMMGFQWFEINPSLHSLGFGKSEIVYRIASVIRSMEGEHILSFISLVICIPYLFCSIVTIALLRNHLLRLNELAASKKRDRELQQLRVEAIESRASQEMQTLVHDLKTPLTTIQGLISLVNMRLRPTSNPKLVDYTGKINHSVENLNEMISEILYEDVKRAINLRELMNYTKAQLDLNQKIEYIVEEEEKVIYVNHIRVVRAINNLVQNALEATQSTEKPGVKVKIFYVSSKSIYAKEGVAISVIDNGTGIPRDHLHRVWKERFSTKGTSGLGLGFVKNVAHSHQGWVKVNSVLDKGSAFTMFLPKGGEENDQEENSNY</sequence>
<comment type="caution">
    <text evidence="11">The sequence shown here is derived from an EMBL/GenBank/DDBJ whole genome shotgun (WGS) entry which is preliminary data.</text>
</comment>
<dbReference type="SUPFAM" id="SSF55874">
    <property type="entry name" value="ATPase domain of HSP90 chaperone/DNA topoisomerase II/histidine kinase"/>
    <property type="match status" value="1"/>
</dbReference>
<keyword evidence="3" id="KW-0597">Phosphoprotein</keyword>
<dbReference type="Pfam" id="PF00512">
    <property type="entry name" value="HisKA"/>
    <property type="match status" value="1"/>
</dbReference>
<feature type="transmembrane region" description="Helical" evidence="9">
    <location>
        <begin position="140"/>
        <end position="159"/>
    </location>
</feature>
<keyword evidence="9" id="KW-0812">Transmembrane</keyword>
<accession>A0ABT9VV47</accession>
<dbReference type="PANTHER" id="PTHR43547:SF2">
    <property type="entry name" value="HYBRID SIGNAL TRANSDUCTION HISTIDINE KINASE C"/>
    <property type="match status" value="1"/>
</dbReference>
<evidence type="ECO:0000256" key="9">
    <source>
        <dbReference type="SAM" id="Phobius"/>
    </source>
</evidence>
<feature type="transmembrane region" description="Helical" evidence="9">
    <location>
        <begin position="115"/>
        <end position="134"/>
    </location>
</feature>
<dbReference type="CDD" id="cd00082">
    <property type="entry name" value="HisKA"/>
    <property type="match status" value="1"/>
</dbReference>
<keyword evidence="6 11" id="KW-0418">Kinase</keyword>
<evidence type="ECO:0000256" key="2">
    <source>
        <dbReference type="ARBA" id="ARBA00012438"/>
    </source>
</evidence>
<dbReference type="Proteomes" id="UP001235840">
    <property type="component" value="Unassembled WGS sequence"/>
</dbReference>
<feature type="transmembrane region" description="Helical" evidence="9">
    <location>
        <begin position="215"/>
        <end position="238"/>
    </location>
</feature>
<dbReference type="SUPFAM" id="SSF47384">
    <property type="entry name" value="Homodimeric domain of signal transducing histidine kinase"/>
    <property type="match status" value="1"/>
</dbReference>
<dbReference type="CDD" id="cd00075">
    <property type="entry name" value="HATPase"/>
    <property type="match status" value="1"/>
</dbReference>
<feature type="transmembrane region" description="Helical" evidence="9">
    <location>
        <begin position="77"/>
        <end position="103"/>
    </location>
</feature>
<keyword evidence="9" id="KW-0472">Membrane</keyword>
<feature type="transmembrane region" description="Helical" evidence="9">
    <location>
        <begin position="36"/>
        <end position="57"/>
    </location>
</feature>
<organism evidence="11 12">
    <name type="scientific">Caldalkalibacillus horti</name>
    <dbReference type="NCBI Taxonomy" id="77523"/>
    <lineage>
        <taxon>Bacteria</taxon>
        <taxon>Bacillati</taxon>
        <taxon>Bacillota</taxon>
        <taxon>Bacilli</taxon>
        <taxon>Bacillales</taxon>
        <taxon>Bacillaceae</taxon>
        <taxon>Caldalkalibacillus</taxon>
    </lineage>
</organism>
<proteinExistence type="predicted"/>
<evidence type="ECO:0000256" key="7">
    <source>
        <dbReference type="ARBA" id="ARBA00022840"/>
    </source>
</evidence>
<dbReference type="PANTHER" id="PTHR43547">
    <property type="entry name" value="TWO-COMPONENT HISTIDINE KINASE"/>
    <property type="match status" value="1"/>
</dbReference>
<evidence type="ECO:0000256" key="4">
    <source>
        <dbReference type="ARBA" id="ARBA00022679"/>
    </source>
</evidence>
<dbReference type="PROSITE" id="PS50109">
    <property type="entry name" value="HIS_KIN"/>
    <property type="match status" value="1"/>
</dbReference>
<reference evidence="11 12" key="1">
    <citation type="submission" date="2023-07" db="EMBL/GenBank/DDBJ databases">
        <title>Genomic Encyclopedia of Type Strains, Phase IV (KMG-IV): sequencing the most valuable type-strain genomes for metagenomic binning, comparative biology and taxonomic classification.</title>
        <authorList>
            <person name="Goeker M."/>
        </authorList>
    </citation>
    <scope>NUCLEOTIDE SEQUENCE [LARGE SCALE GENOMIC DNA]</scope>
    <source>
        <strain evidence="11 12">DSM 12751</strain>
    </source>
</reference>
<keyword evidence="9" id="KW-1133">Transmembrane helix</keyword>
<dbReference type="InterPro" id="IPR004358">
    <property type="entry name" value="Sig_transdc_His_kin-like_C"/>
</dbReference>
<name>A0ABT9VV47_9BACI</name>
<evidence type="ECO:0000256" key="3">
    <source>
        <dbReference type="ARBA" id="ARBA00022553"/>
    </source>
</evidence>
<evidence type="ECO:0000256" key="8">
    <source>
        <dbReference type="ARBA" id="ARBA00023012"/>
    </source>
</evidence>
<dbReference type="EC" id="2.7.13.3" evidence="2"/>
<evidence type="ECO:0000256" key="6">
    <source>
        <dbReference type="ARBA" id="ARBA00022777"/>
    </source>
</evidence>
<dbReference type="RefSeq" id="WP_307391128.1">
    <property type="nucleotide sequence ID" value="NZ_BAAADK010000010.1"/>
</dbReference>
<dbReference type="Gene3D" id="3.30.565.10">
    <property type="entry name" value="Histidine kinase-like ATPase, C-terminal domain"/>
    <property type="match status" value="1"/>
</dbReference>
<dbReference type="SMART" id="SM00387">
    <property type="entry name" value="HATPase_c"/>
    <property type="match status" value="1"/>
</dbReference>
<feature type="domain" description="Histidine kinase" evidence="10">
    <location>
        <begin position="276"/>
        <end position="483"/>
    </location>
</feature>
<dbReference type="Pfam" id="PF02518">
    <property type="entry name" value="HATPase_c"/>
    <property type="match status" value="1"/>
</dbReference>
<dbReference type="InterPro" id="IPR003594">
    <property type="entry name" value="HATPase_dom"/>
</dbReference>
<dbReference type="PRINTS" id="PR00344">
    <property type="entry name" value="BCTRLSENSOR"/>
</dbReference>
<keyword evidence="7" id="KW-0067">ATP-binding</keyword>
<keyword evidence="8" id="KW-0902">Two-component regulatory system</keyword>
<dbReference type="InterPro" id="IPR005467">
    <property type="entry name" value="His_kinase_dom"/>
</dbReference>
<comment type="catalytic activity">
    <reaction evidence="1">
        <text>ATP + protein L-histidine = ADP + protein N-phospho-L-histidine.</text>
        <dbReference type="EC" id="2.7.13.3"/>
    </reaction>
</comment>
<dbReference type="InterPro" id="IPR003661">
    <property type="entry name" value="HisK_dim/P_dom"/>
</dbReference>
<dbReference type="SMART" id="SM00388">
    <property type="entry name" value="HisKA"/>
    <property type="match status" value="1"/>
</dbReference>
<evidence type="ECO:0000259" key="10">
    <source>
        <dbReference type="PROSITE" id="PS50109"/>
    </source>
</evidence>
<keyword evidence="12" id="KW-1185">Reference proteome</keyword>
<evidence type="ECO:0000256" key="1">
    <source>
        <dbReference type="ARBA" id="ARBA00000085"/>
    </source>
</evidence>
<evidence type="ECO:0000313" key="11">
    <source>
        <dbReference type="EMBL" id="MDQ0164860.1"/>
    </source>
</evidence>
<evidence type="ECO:0000256" key="5">
    <source>
        <dbReference type="ARBA" id="ARBA00022741"/>
    </source>
</evidence>
<dbReference type="Gene3D" id="1.10.287.130">
    <property type="match status" value="1"/>
</dbReference>